<evidence type="ECO:0000313" key="3">
    <source>
        <dbReference type="EMBL" id="OAD46248.1"/>
    </source>
</evidence>
<dbReference type="SUPFAM" id="SSF48452">
    <property type="entry name" value="TPR-like"/>
    <property type="match status" value="1"/>
</dbReference>
<keyword evidence="1" id="KW-0175">Coiled coil</keyword>
<evidence type="ECO:0000256" key="1">
    <source>
        <dbReference type="SAM" id="Coils"/>
    </source>
</evidence>
<feature type="signal peptide" evidence="2">
    <location>
        <begin position="1"/>
        <end position="22"/>
    </location>
</feature>
<dbReference type="SUPFAM" id="SSF81901">
    <property type="entry name" value="HCP-like"/>
    <property type="match status" value="1"/>
</dbReference>
<evidence type="ECO:0000256" key="2">
    <source>
        <dbReference type="SAM" id="SignalP"/>
    </source>
</evidence>
<dbReference type="AlphaFoldDB" id="A0A176TE96"/>
<feature type="chain" id="PRO_5008049841" evidence="2">
    <location>
        <begin position="23"/>
        <end position="431"/>
    </location>
</feature>
<keyword evidence="2" id="KW-0732">Signal</keyword>
<proteinExistence type="predicted"/>
<comment type="caution">
    <text evidence="3">The sequence shown here is derived from an EMBL/GenBank/DDBJ whole genome shotgun (WGS) entry which is preliminary data.</text>
</comment>
<protein>
    <submittedName>
        <fullName evidence="3">Cell surface protein</fullName>
    </submittedName>
</protein>
<dbReference type="EMBL" id="LVWE01000004">
    <property type="protein sequence ID" value="OAD46248.1"/>
    <property type="molecule type" value="Genomic_DNA"/>
</dbReference>
<dbReference type="STRING" id="1333662.LPB303_03465"/>
<evidence type="ECO:0000313" key="4">
    <source>
        <dbReference type="Proteomes" id="UP000076923"/>
    </source>
</evidence>
<sequence length="431" mass="49209">MKYIQLILLFVTFLTLTGCNLAPNKQITNVNDYNSYLSVQKNQALENSTSEFNFWKTKLDNTPNQYPYNAKLAAANATMFKITGNIDALKEAEQNLLIANEKTSYNSTGYLRSLARNYISQHRFKEALALATKAEAIGENLQQTQYLLFDVYLELGNMPKVEEYLSKVKNLKDFDYLIRLSKYNDHIGNLDNAIKYLEVSLEIAKSSKNNYLMQWNYTNLADYYGHAGRIKDSYNAYLSALALDENDSYAKKGIAWIVFSYERNPAEALRILETVTKENAAPDYHLLKAEIAEYMGDIAEKENQIEKYVAKVANKNYGVMYHKYDVLLFADDASKKEIALQLAQQETQERPTVQSYDLLAWSYFKNGDAKKALEISRNHVIGKTFEPEALLHTAKILKANGKIEEAKVLKEELLGAVYELGPLTEKEIKNI</sequence>
<name>A0A176TE96_9FLAO</name>
<dbReference type="RefSeq" id="WP_068448144.1">
    <property type="nucleotide sequence ID" value="NZ_CANKUV010000003.1"/>
</dbReference>
<dbReference type="PROSITE" id="PS51257">
    <property type="entry name" value="PROKAR_LIPOPROTEIN"/>
    <property type="match status" value="1"/>
</dbReference>
<dbReference type="Proteomes" id="UP000076923">
    <property type="component" value="Unassembled WGS sequence"/>
</dbReference>
<dbReference type="InterPro" id="IPR011990">
    <property type="entry name" value="TPR-like_helical_dom_sf"/>
</dbReference>
<feature type="coiled-coil region" evidence="1">
    <location>
        <begin position="284"/>
        <end position="311"/>
    </location>
</feature>
<keyword evidence="4" id="KW-1185">Reference proteome</keyword>
<dbReference type="OrthoDB" id="1399920at2"/>
<organism evidence="3 4">
    <name type="scientific">Polaribacter atrinae</name>
    <dbReference type="NCBI Taxonomy" id="1333662"/>
    <lineage>
        <taxon>Bacteria</taxon>
        <taxon>Pseudomonadati</taxon>
        <taxon>Bacteroidota</taxon>
        <taxon>Flavobacteriia</taxon>
        <taxon>Flavobacteriales</taxon>
        <taxon>Flavobacteriaceae</taxon>
    </lineage>
</organism>
<accession>A0A176TE96</accession>
<gene>
    <name evidence="3" type="ORF">LPB303_03465</name>
</gene>
<dbReference type="Gene3D" id="1.25.40.10">
    <property type="entry name" value="Tetratricopeptide repeat domain"/>
    <property type="match status" value="1"/>
</dbReference>
<reference evidence="3 4" key="1">
    <citation type="submission" date="2016-02" db="EMBL/GenBank/DDBJ databases">
        <title>Draft genome sequence of Polaribacter atrinae KACC17473.</title>
        <authorList>
            <person name="Shin S.-K."/>
            <person name="Yi H."/>
        </authorList>
    </citation>
    <scope>NUCLEOTIDE SEQUENCE [LARGE SCALE GENOMIC DNA]</scope>
    <source>
        <strain evidence="3 4">KACC 17473</strain>
    </source>
</reference>